<keyword evidence="3" id="KW-1185">Reference proteome</keyword>
<comment type="caution">
    <text evidence="2">The sequence shown here is derived from an EMBL/GenBank/DDBJ whole genome shotgun (WGS) entry which is preliminary data.</text>
</comment>
<gene>
    <name evidence="2" type="ORF">NDU88_003376</name>
</gene>
<dbReference type="Proteomes" id="UP001066276">
    <property type="component" value="Chromosome 4_1"/>
</dbReference>
<accession>A0AAV7T553</accession>
<protein>
    <submittedName>
        <fullName evidence="2">Uncharacterized protein</fullName>
    </submittedName>
</protein>
<reference evidence="2" key="1">
    <citation type="journal article" date="2022" name="bioRxiv">
        <title>Sequencing and chromosome-scale assembly of the giantPleurodeles waltlgenome.</title>
        <authorList>
            <person name="Brown T."/>
            <person name="Elewa A."/>
            <person name="Iarovenko S."/>
            <person name="Subramanian E."/>
            <person name="Araus A.J."/>
            <person name="Petzold A."/>
            <person name="Susuki M."/>
            <person name="Suzuki K.-i.T."/>
            <person name="Hayashi T."/>
            <person name="Toyoda A."/>
            <person name="Oliveira C."/>
            <person name="Osipova E."/>
            <person name="Leigh N.D."/>
            <person name="Simon A."/>
            <person name="Yun M.H."/>
        </authorList>
    </citation>
    <scope>NUCLEOTIDE SEQUENCE</scope>
    <source>
        <strain evidence="2">20211129_DDA</strain>
        <tissue evidence="2">Liver</tissue>
    </source>
</reference>
<dbReference type="EMBL" id="JANPWB010000007">
    <property type="protein sequence ID" value="KAJ1171515.1"/>
    <property type="molecule type" value="Genomic_DNA"/>
</dbReference>
<feature type="compositionally biased region" description="Polar residues" evidence="1">
    <location>
        <begin position="132"/>
        <end position="151"/>
    </location>
</feature>
<proteinExistence type="predicted"/>
<dbReference type="AlphaFoldDB" id="A0AAV7T553"/>
<name>A0AAV7T553_PLEWA</name>
<evidence type="ECO:0000313" key="3">
    <source>
        <dbReference type="Proteomes" id="UP001066276"/>
    </source>
</evidence>
<feature type="compositionally biased region" description="Basic and acidic residues" evidence="1">
    <location>
        <begin position="220"/>
        <end position="229"/>
    </location>
</feature>
<feature type="region of interest" description="Disordered" evidence="1">
    <location>
        <begin position="1"/>
        <end position="229"/>
    </location>
</feature>
<evidence type="ECO:0000313" key="2">
    <source>
        <dbReference type="EMBL" id="KAJ1171515.1"/>
    </source>
</evidence>
<organism evidence="2 3">
    <name type="scientific">Pleurodeles waltl</name>
    <name type="common">Iberian ribbed newt</name>
    <dbReference type="NCBI Taxonomy" id="8319"/>
    <lineage>
        <taxon>Eukaryota</taxon>
        <taxon>Metazoa</taxon>
        <taxon>Chordata</taxon>
        <taxon>Craniata</taxon>
        <taxon>Vertebrata</taxon>
        <taxon>Euteleostomi</taxon>
        <taxon>Amphibia</taxon>
        <taxon>Batrachia</taxon>
        <taxon>Caudata</taxon>
        <taxon>Salamandroidea</taxon>
        <taxon>Salamandridae</taxon>
        <taxon>Pleurodelinae</taxon>
        <taxon>Pleurodeles</taxon>
    </lineage>
</organism>
<feature type="compositionally biased region" description="Polar residues" evidence="1">
    <location>
        <begin position="1"/>
        <end position="13"/>
    </location>
</feature>
<sequence>MWARGATSNSGGESRTAPPGSHRSSGQGQYPAPRGHSRRPDRPPARPAGTGRVGAQHAARLTGRNAPGIAARTPGRPGSFNRRGVKQGTGGAGTGPALRLPPSARCKQRVGSAAGSKARRTPVCISQALPRVTQQGSARTKRSAQLTSTGRTPPAPRPTHPGALVALVGRSSGGGPRGPGNPRTPSTAQCTVRSNKAHTPGKGRNATSSFLVPPRAPSPPDRRSSNACSDVRRDLCTRLSHFGMRHGTSSLNYWWAVSGAPRLSVRSGSHLGHAPTQRYLKLLIDSNIS</sequence>
<evidence type="ECO:0000256" key="1">
    <source>
        <dbReference type="SAM" id="MobiDB-lite"/>
    </source>
</evidence>